<proteinExistence type="predicted"/>
<dbReference type="EMBL" id="UZAI01000890">
    <property type="protein sequence ID" value="VDO57332.1"/>
    <property type="molecule type" value="Genomic_DNA"/>
</dbReference>
<dbReference type="PANTHER" id="PTHR23227:SF67">
    <property type="entry name" value="CRANIOFACIAL DEVELOPMENT PROTEIN 2-LIKE"/>
    <property type="match status" value="1"/>
</dbReference>
<evidence type="ECO:0000313" key="2">
    <source>
        <dbReference type="Proteomes" id="UP000277204"/>
    </source>
</evidence>
<dbReference type="PANTHER" id="PTHR23227">
    <property type="entry name" value="BUCENTAUR RELATED"/>
    <property type="match status" value="1"/>
</dbReference>
<sequence length="231" mass="26408">MKVIQCYVPTKDYNEDAKDQFYVRLQSIIEKCSTKDMTILMKDLNAMVGMDNTGYEDIMGRHGLGEMNENGERFANLRAFNKLVIGGNIYSHTKPHGLHRITLRKTKSTISASTECSGGRWETRNREAAINTSRTKAEKAKSQAEYIEVNKQVNRSIRTDKRKYVEELATTAEKAASEGNMRELYDRSLWNNQLNGIHHSTSTSLTTKKHLIAWTEQHYGSFFDTTACLRI</sequence>
<name>A0A183LHB4_9TREM</name>
<gene>
    <name evidence="1" type="ORF">SMRZ_LOCUS3189</name>
</gene>
<evidence type="ECO:0000313" key="1">
    <source>
        <dbReference type="EMBL" id="VDO57332.1"/>
    </source>
</evidence>
<accession>A0A183LHB4</accession>
<dbReference type="AlphaFoldDB" id="A0A183LHB4"/>
<dbReference type="InterPro" id="IPR027124">
    <property type="entry name" value="Swc5/CFDP1/2"/>
</dbReference>
<organism evidence="1 2">
    <name type="scientific">Schistosoma margrebowiei</name>
    <dbReference type="NCBI Taxonomy" id="48269"/>
    <lineage>
        <taxon>Eukaryota</taxon>
        <taxon>Metazoa</taxon>
        <taxon>Spiralia</taxon>
        <taxon>Lophotrochozoa</taxon>
        <taxon>Platyhelminthes</taxon>
        <taxon>Trematoda</taxon>
        <taxon>Digenea</taxon>
        <taxon>Strigeidida</taxon>
        <taxon>Schistosomatoidea</taxon>
        <taxon>Schistosomatidae</taxon>
        <taxon>Schistosoma</taxon>
    </lineage>
</organism>
<dbReference type="Proteomes" id="UP000277204">
    <property type="component" value="Unassembled WGS sequence"/>
</dbReference>
<keyword evidence="2" id="KW-1185">Reference proteome</keyword>
<protein>
    <submittedName>
        <fullName evidence="1">Uncharacterized protein</fullName>
    </submittedName>
</protein>
<reference evidence="1 2" key="1">
    <citation type="submission" date="2018-11" db="EMBL/GenBank/DDBJ databases">
        <authorList>
            <consortium name="Pathogen Informatics"/>
        </authorList>
    </citation>
    <scope>NUCLEOTIDE SEQUENCE [LARGE SCALE GENOMIC DNA]</scope>
    <source>
        <strain evidence="1 2">Zambia</strain>
    </source>
</reference>